<evidence type="ECO:0000313" key="4">
    <source>
        <dbReference type="Proteomes" id="UP000216752"/>
    </source>
</evidence>
<feature type="transmembrane region" description="Helical" evidence="1">
    <location>
        <begin position="28"/>
        <end position="46"/>
    </location>
</feature>
<dbReference type="InterPro" id="IPR025517">
    <property type="entry name" value="DUF4405"/>
</dbReference>
<proteinExistence type="predicted"/>
<accession>A0ABZ3IG47</accession>
<keyword evidence="1" id="KW-0472">Membrane</keyword>
<keyword evidence="1" id="KW-0812">Transmembrane</keyword>
<name>A0ABZ3IG47_9FIRM</name>
<feature type="transmembrane region" description="Helical" evidence="1">
    <location>
        <begin position="5"/>
        <end position="22"/>
    </location>
</feature>
<feature type="transmembrane region" description="Helical" evidence="1">
    <location>
        <begin position="188"/>
        <end position="211"/>
    </location>
</feature>
<organism evidence="3 4">
    <name type="scientific">Sporomusa silvacetica DSM 10669</name>
    <dbReference type="NCBI Taxonomy" id="1123289"/>
    <lineage>
        <taxon>Bacteria</taxon>
        <taxon>Bacillati</taxon>
        <taxon>Bacillota</taxon>
        <taxon>Negativicutes</taxon>
        <taxon>Selenomonadales</taxon>
        <taxon>Sporomusaceae</taxon>
        <taxon>Sporomusa</taxon>
    </lineage>
</organism>
<feature type="domain" description="Flavinylation-associated cytochrome" evidence="2">
    <location>
        <begin position="67"/>
        <end position="127"/>
    </location>
</feature>
<evidence type="ECO:0000313" key="3">
    <source>
        <dbReference type="EMBL" id="XFO64467.1"/>
    </source>
</evidence>
<dbReference type="Pfam" id="PF14358">
    <property type="entry name" value="DUF4405"/>
    <property type="match status" value="1"/>
</dbReference>
<dbReference type="RefSeq" id="WP_094605782.1">
    <property type="nucleotide sequence ID" value="NZ_CP155573.1"/>
</dbReference>
<keyword evidence="4" id="KW-1185">Reference proteome</keyword>
<keyword evidence="1" id="KW-1133">Transmembrane helix</keyword>
<feature type="transmembrane region" description="Helical" evidence="1">
    <location>
        <begin position="111"/>
        <end position="128"/>
    </location>
</feature>
<dbReference type="EMBL" id="CP155573">
    <property type="protein sequence ID" value="XFO64467.1"/>
    <property type="molecule type" value="Genomic_DNA"/>
</dbReference>
<evidence type="ECO:0000259" key="2">
    <source>
        <dbReference type="Pfam" id="PF14358"/>
    </source>
</evidence>
<reference evidence="3" key="1">
    <citation type="submission" date="2024-05" db="EMBL/GenBank/DDBJ databases">
        <title>Isolation and characterization of Sporomusa carbonis sp. nov., a carboxydotrophic hydrogenogen in the genus of Sporomusa isolated from a charcoal burning pile.</title>
        <authorList>
            <person name="Boeer T."/>
            <person name="Rosenbaum F."/>
            <person name="Eysell L."/>
            <person name="Mueller V."/>
            <person name="Daniel R."/>
            <person name="Poehlein A."/>
        </authorList>
    </citation>
    <scope>NUCLEOTIDE SEQUENCE [LARGE SCALE GENOMIC DNA]</scope>
    <source>
        <strain evidence="3">DSM 10669</strain>
    </source>
</reference>
<dbReference type="Proteomes" id="UP000216752">
    <property type="component" value="Chromosome"/>
</dbReference>
<feature type="transmembrane region" description="Helical" evidence="1">
    <location>
        <begin position="149"/>
        <end position="168"/>
    </location>
</feature>
<protein>
    <recommendedName>
        <fullName evidence="2">Flavinylation-associated cytochrome domain-containing protein</fullName>
    </recommendedName>
</protein>
<feature type="transmembrane region" description="Helical" evidence="1">
    <location>
        <begin position="67"/>
        <end position="91"/>
    </location>
</feature>
<sequence length="220" mass="24970">MKRNLLNTVIALLGLVLMNYRFTGNLPHELLGSVFLILVLWHNGLNRRWYTTWFKGKQNSRGILLNVINIFFVAAMLVTIISGFLISQSIFPYVTLRGANAIFVHGLHQGAAYASFILMGIHLGMHWETLWIRLKRWLGSEKSKKSIRIAGNIFAACVVLYGIDASFANRVGSNLMMEHMPKMRGQASVLRFFTDFLAIFGCYTAITHYVLSLLKKVTKE</sequence>
<gene>
    <name evidence="3" type="ORF">SPSIL_005690</name>
</gene>
<evidence type="ECO:0000256" key="1">
    <source>
        <dbReference type="SAM" id="Phobius"/>
    </source>
</evidence>